<evidence type="ECO:0000313" key="1">
    <source>
        <dbReference type="EMBL" id="CAK5022086.1"/>
    </source>
</evidence>
<organism evidence="1 2">
    <name type="scientific">Meloidogyne enterolobii</name>
    <name type="common">Root-knot nematode worm</name>
    <name type="synonym">Meloidogyne mayaguensis</name>
    <dbReference type="NCBI Taxonomy" id="390850"/>
    <lineage>
        <taxon>Eukaryota</taxon>
        <taxon>Metazoa</taxon>
        <taxon>Ecdysozoa</taxon>
        <taxon>Nematoda</taxon>
        <taxon>Chromadorea</taxon>
        <taxon>Rhabditida</taxon>
        <taxon>Tylenchina</taxon>
        <taxon>Tylenchomorpha</taxon>
        <taxon>Tylenchoidea</taxon>
        <taxon>Meloidogynidae</taxon>
        <taxon>Meloidogyninae</taxon>
        <taxon>Meloidogyne</taxon>
    </lineage>
</organism>
<keyword evidence="2" id="KW-1185">Reference proteome</keyword>
<dbReference type="EMBL" id="CAVMJV010000004">
    <property type="protein sequence ID" value="CAK5022086.1"/>
    <property type="molecule type" value="Genomic_DNA"/>
</dbReference>
<dbReference type="Proteomes" id="UP001497535">
    <property type="component" value="Unassembled WGS sequence"/>
</dbReference>
<protein>
    <submittedName>
        <fullName evidence="1">Uncharacterized protein</fullName>
    </submittedName>
</protein>
<evidence type="ECO:0000313" key="2">
    <source>
        <dbReference type="Proteomes" id="UP001497535"/>
    </source>
</evidence>
<accession>A0ACB0XXK5</accession>
<name>A0ACB0XXK5_MELEN</name>
<reference evidence="1" key="1">
    <citation type="submission" date="2023-11" db="EMBL/GenBank/DDBJ databases">
        <authorList>
            <person name="Poullet M."/>
        </authorList>
    </citation>
    <scope>NUCLEOTIDE SEQUENCE</scope>
    <source>
        <strain evidence="1">E1834</strain>
    </source>
</reference>
<gene>
    <name evidence="1" type="ORF">MENTE1834_LOCUS4808</name>
</gene>
<proteinExistence type="predicted"/>
<sequence>MKYYEERKGKIEINVKSYFELKQSLAENEEDKMKNQTKMGSIRQELNKIFILYLNYLKKREIVNLVVKNFVNGMDKKVKNKYLKLEENQKKFYENGNNVNIKNFLRLEFII</sequence>
<comment type="caution">
    <text evidence="1">The sequence shown here is derived from an EMBL/GenBank/DDBJ whole genome shotgun (WGS) entry which is preliminary data.</text>
</comment>